<reference evidence="5 6" key="1">
    <citation type="submission" date="2017-02" db="EMBL/GenBank/DDBJ databases">
        <title>Complete genome sequence of Brachyspira hampsonii genomovar I strain NSH-16 (ATCC BAA-2463).</title>
        <authorList>
            <person name="Mirajkar N.S."/>
            <person name="Gebhart C.J."/>
        </authorList>
    </citation>
    <scope>NUCLEOTIDE SEQUENCE [LARGE SCALE GENOMIC DNA]</scope>
    <source>
        <strain evidence="5 6">NSH-16</strain>
    </source>
</reference>
<dbReference type="PROSITE" id="PS51257">
    <property type="entry name" value="PROKAR_LIPOPROTEIN"/>
    <property type="match status" value="1"/>
</dbReference>
<evidence type="ECO:0000313" key="6">
    <source>
        <dbReference type="Proteomes" id="UP000264880"/>
    </source>
</evidence>
<dbReference type="RefSeq" id="WP_069731520.1">
    <property type="nucleotide sequence ID" value="NZ_CP019914.1"/>
</dbReference>
<organism evidence="5 6">
    <name type="scientific">Brachyspira hampsonii</name>
    <dbReference type="NCBI Taxonomy" id="1287055"/>
    <lineage>
        <taxon>Bacteria</taxon>
        <taxon>Pseudomonadati</taxon>
        <taxon>Spirochaetota</taxon>
        <taxon>Spirochaetia</taxon>
        <taxon>Brachyspirales</taxon>
        <taxon>Brachyspiraceae</taxon>
        <taxon>Brachyspira</taxon>
    </lineage>
</organism>
<evidence type="ECO:0000259" key="4">
    <source>
        <dbReference type="Pfam" id="PF00933"/>
    </source>
</evidence>
<sequence length="370" mass="42032">MFKSIKVNKKIVKAVLYLFLIMLFIYSCKTASNMIGERIYISELKKDYPDLSDYIDKAANMDKKERRGLLLMVGIKDKVLSEKTIKTLKDNHIMGVILFDYNITDEKQLKKLTSDLRKYVNPNMLISIDQEGGEVNRIKFDKLKDISAKNIGDSNSIEYAYNIAYKKSKFLLDLGINMILGPLCDIPNDTNSYIYNRSFSTNIDIVSKMVSNTVKAQRDAGIISVLKHFPGHGDTAVNSHKDFPSIDKTTNELLSNEFIPFKSGIEAGAEIILAAHIKNKYIDDKYPASMSKKYAYILEKDLGFNGVVITDDLAMTGNIDTGINFGINLISNVYENVEYMFKYIDADILSCARLLKIIDENNISRTYKYH</sequence>
<dbReference type="GO" id="GO:0004553">
    <property type="term" value="F:hydrolase activity, hydrolyzing O-glycosyl compounds"/>
    <property type="evidence" value="ECO:0007669"/>
    <property type="project" value="InterPro"/>
</dbReference>
<keyword evidence="3" id="KW-0326">Glycosidase</keyword>
<name>A0AAC9XLI0_9SPIR</name>
<dbReference type="AlphaFoldDB" id="A0AAC9XLI0"/>
<dbReference type="Proteomes" id="UP000264880">
    <property type="component" value="Chromosome"/>
</dbReference>
<dbReference type="GO" id="GO:0005975">
    <property type="term" value="P:carbohydrate metabolic process"/>
    <property type="evidence" value="ECO:0007669"/>
    <property type="project" value="InterPro"/>
</dbReference>
<dbReference type="Pfam" id="PF00933">
    <property type="entry name" value="Glyco_hydro_3"/>
    <property type="match status" value="1"/>
</dbReference>
<dbReference type="PANTHER" id="PTHR30480:SF16">
    <property type="entry name" value="GLYCOSIDE HYDROLASE FAMILY 3 DOMAIN PROTEIN"/>
    <property type="match status" value="1"/>
</dbReference>
<evidence type="ECO:0000256" key="1">
    <source>
        <dbReference type="ARBA" id="ARBA00005336"/>
    </source>
</evidence>
<dbReference type="InterPro" id="IPR050226">
    <property type="entry name" value="NagZ_Beta-hexosaminidase"/>
</dbReference>
<evidence type="ECO:0000256" key="2">
    <source>
        <dbReference type="ARBA" id="ARBA00022801"/>
    </source>
</evidence>
<keyword evidence="2" id="KW-0378">Hydrolase</keyword>
<dbReference type="PANTHER" id="PTHR30480">
    <property type="entry name" value="BETA-HEXOSAMINIDASE-RELATED"/>
    <property type="match status" value="1"/>
</dbReference>
<evidence type="ECO:0000313" key="5">
    <source>
        <dbReference type="EMBL" id="ASJ22333.1"/>
    </source>
</evidence>
<dbReference type="Gene3D" id="3.20.20.300">
    <property type="entry name" value="Glycoside hydrolase, family 3, N-terminal domain"/>
    <property type="match status" value="1"/>
</dbReference>
<dbReference type="InterPro" id="IPR017853">
    <property type="entry name" value="GH"/>
</dbReference>
<dbReference type="SUPFAM" id="SSF51445">
    <property type="entry name" value="(Trans)glycosidases"/>
    <property type="match status" value="1"/>
</dbReference>
<comment type="similarity">
    <text evidence="1">Belongs to the glycosyl hydrolase 3 family.</text>
</comment>
<dbReference type="InterPro" id="IPR036962">
    <property type="entry name" value="Glyco_hydro_3_N_sf"/>
</dbReference>
<feature type="domain" description="Glycoside hydrolase family 3 N-terminal" evidence="4">
    <location>
        <begin position="70"/>
        <end position="322"/>
    </location>
</feature>
<evidence type="ECO:0000256" key="3">
    <source>
        <dbReference type="ARBA" id="ARBA00023295"/>
    </source>
</evidence>
<protein>
    <submittedName>
        <fullName evidence="5">Beta-hexosaminidase</fullName>
    </submittedName>
</protein>
<keyword evidence="6" id="KW-1185">Reference proteome</keyword>
<accession>A0AAC9XLI0</accession>
<dbReference type="GO" id="GO:0009254">
    <property type="term" value="P:peptidoglycan turnover"/>
    <property type="evidence" value="ECO:0007669"/>
    <property type="project" value="TreeGrafter"/>
</dbReference>
<dbReference type="EMBL" id="CP019914">
    <property type="protein sequence ID" value="ASJ22333.1"/>
    <property type="molecule type" value="Genomic_DNA"/>
</dbReference>
<dbReference type="KEGG" id="bhp:BHAMNSH16_12060"/>
<gene>
    <name evidence="5" type="ORF">BHAMNSH16_12060</name>
</gene>
<proteinExistence type="inferred from homology"/>
<dbReference type="InterPro" id="IPR001764">
    <property type="entry name" value="Glyco_hydro_3_N"/>
</dbReference>